<evidence type="ECO:0000313" key="10">
    <source>
        <dbReference type="Proteomes" id="UP000501602"/>
    </source>
</evidence>
<keyword evidence="7" id="KW-0411">Iron-sulfur</keyword>
<dbReference type="GO" id="GO:0051539">
    <property type="term" value="F:4 iron, 4 sulfur cluster binding"/>
    <property type="evidence" value="ECO:0007669"/>
    <property type="project" value="UniProtKB-KW"/>
</dbReference>
<keyword evidence="6" id="KW-0408">Iron</keyword>
<evidence type="ECO:0000256" key="6">
    <source>
        <dbReference type="ARBA" id="ARBA00023004"/>
    </source>
</evidence>
<reference evidence="9 10" key="1">
    <citation type="submission" date="2020-04" db="EMBL/GenBank/DDBJ databases">
        <title>Ferrimonas sp. S7 isolated from sea water.</title>
        <authorList>
            <person name="Bae S.S."/>
            <person name="Baek K."/>
        </authorList>
    </citation>
    <scope>NUCLEOTIDE SEQUENCE [LARGE SCALE GENOMIC DNA]</scope>
    <source>
        <strain evidence="9 10">S7</strain>
    </source>
</reference>
<organism evidence="9 10">
    <name type="scientific">Ferrimonas lipolytica</name>
    <dbReference type="NCBI Taxonomy" id="2724191"/>
    <lineage>
        <taxon>Bacteria</taxon>
        <taxon>Pseudomonadati</taxon>
        <taxon>Pseudomonadota</taxon>
        <taxon>Gammaproteobacteria</taxon>
        <taxon>Alteromonadales</taxon>
        <taxon>Ferrimonadaceae</taxon>
        <taxon>Ferrimonas</taxon>
    </lineage>
</organism>
<dbReference type="Gene3D" id="3.30.70.20">
    <property type="match status" value="2"/>
</dbReference>
<dbReference type="CDD" id="cd16371">
    <property type="entry name" value="DMSOR_beta_like"/>
    <property type="match status" value="1"/>
</dbReference>
<feature type="domain" description="4Fe-4S ferredoxin-type" evidence="8">
    <location>
        <begin position="114"/>
        <end position="143"/>
    </location>
</feature>
<dbReference type="Pfam" id="PF12800">
    <property type="entry name" value="Fer4_4"/>
    <property type="match status" value="1"/>
</dbReference>
<evidence type="ECO:0000256" key="3">
    <source>
        <dbReference type="ARBA" id="ARBA00022723"/>
    </source>
</evidence>
<dbReference type="GO" id="GO:0046872">
    <property type="term" value="F:metal ion binding"/>
    <property type="evidence" value="ECO:0007669"/>
    <property type="project" value="UniProtKB-KW"/>
</dbReference>
<accession>A0A6H1UHF7</accession>
<evidence type="ECO:0000256" key="2">
    <source>
        <dbReference type="ARBA" id="ARBA00022485"/>
    </source>
</evidence>
<dbReference type="PANTHER" id="PTHR43177">
    <property type="entry name" value="PROTEIN NRFC"/>
    <property type="match status" value="1"/>
</dbReference>
<sequence>MTEQVQFGFFIDTTKCTGCKTCHVACKDDNSRLATGSILPDGSNEPTNLMPVEGKWRRVYEFGGGTMGTNGKGAFTGFSGVFSYYASIGCNHCSHPVCVQACPTGACHKRQKDGLVHIDQNVCIGCQSCERACPYDAPQFDNDRGVMTKCDGCYDHIDTDLSIPLASRRKPHCVESCPLRAIDFGTIDELRALYGSNADIQGLPSSSITDPNLIIKVNPVSGKGTASHLNPFEV</sequence>
<dbReference type="InterPro" id="IPR050954">
    <property type="entry name" value="ET_IronSulfur_Cluster-Binding"/>
</dbReference>
<evidence type="ECO:0000259" key="8">
    <source>
        <dbReference type="PROSITE" id="PS51379"/>
    </source>
</evidence>
<dbReference type="PROSITE" id="PS00198">
    <property type="entry name" value="4FE4S_FER_1"/>
    <property type="match status" value="1"/>
</dbReference>
<dbReference type="EMBL" id="CP051180">
    <property type="protein sequence ID" value="QIZ78258.1"/>
    <property type="molecule type" value="Genomic_DNA"/>
</dbReference>
<keyword evidence="2" id="KW-0004">4Fe-4S</keyword>
<keyword evidence="1" id="KW-0813">Transport</keyword>
<keyword evidence="3" id="KW-0479">Metal-binding</keyword>
<evidence type="ECO:0000256" key="5">
    <source>
        <dbReference type="ARBA" id="ARBA00022982"/>
    </source>
</evidence>
<evidence type="ECO:0000256" key="1">
    <source>
        <dbReference type="ARBA" id="ARBA00022448"/>
    </source>
</evidence>
<dbReference type="KEGG" id="fes:HER31_15970"/>
<dbReference type="AlphaFoldDB" id="A0A6H1UHF7"/>
<evidence type="ECO:0000256" key="7">
    <source>
        <dbReference type="ARBA" id="ARBA00023014"/>
    </source>
</evidence>
<keyword evidence="4" id="KW-0677">Repeat</keyword>
<evidence type="ECO:0000313" key="9">
    <source>
        <dbReference type="EMBL" id="QIZ78258.1"/>
    </source>
</evidence>
<gene>
    <name evidence="9" type="ORF">HER31_15970</name>
</gene>
<dbReference type="PANTHER" id="PTHR43177:SF5">
    <property type="entry name" value="ANAEROBIC DIMETHYL SULFOXIDE REDUCTASE CHAIN B-RELATED"/>
    <property type="match status" value="1"/>
</dbReference>
<dbReference type="InterPro" id="IPR017896">
    <property type="entry name" value="4Fe4S_Fe-S-bd"/>
</dbReference>
<dbReference type="PROSITE" id="PS51379">
    <property type="entry name" value="4FE4S_FER_2"/>
    <property type="match status" value="3"/>
</dbReference>
<evidence type="ECO:0000256" key="4">
    <source>
        <dbReference type="ARBA" id="ARBA00022737"/>
    </source>
</evidence>
<keyword evidence="5" id="KW-0249">Electron transport</keyword>
<dbReference type="Pfam" id="PF13247">
    <property type="entry name" value="Fer4_11"/>
    <property type="match status" value="1"/>
</dbReference>
<feature type="domain" description="4Fe-4S ferredoxin-type" evidence="8">
    <location>
        <begin position="7"/>
        <end position="36"/>
    </location>
</feature>
<dbReference type="InterPro" id="IPR017900">
    <property type="entry name" value="4Fe4S_Fe_S_CS"/>
</dbReference>
<protein>
    <submittedName>
        <fullName evidence="9">4Fe-4S dicluster domain-containing protein</fullName>
    </submittedName>
</protein>
<dbReference type="RefSeq" id="WP_168662049.1">
    <property type="nucleotide sequence ID" value="NZ_CP051180.1"/>
</dbReference>
<feature type="domain" description="4Fe-4S ferredoxin-type" evidence="8">
    <location>
        <begin position="80"/>
        <end position="112"/>
    </location>
</feature>
<dbReference type="SUPFAM" id="SSF54862">
    <property type="entry name" value="4Fe-4S ferredoxins"/>
    <property type="match status" value="1"/>
</dbReference>
<dbReference type="Proteomes" id="UP000501602">
    <property type="component" value="Chromosome"/>
</dbReference>
<name>A0A6H1UHF7_9GAMM</name>
<keyword evidence="10" id="KW-1185">Reference proteome</keyword>
<proteinExistence type="predicted"/>